<evidence type="ECO:0000313" key="2">
    <source>
        <dbReference type="Proteomes" id="UP000013827"/>
    </source>
</evidence>
<protein>
    <recommendedName>
        <fullName evidence="3">Methyltransferase FkbM domain-containing protein</fullName>
    </recommendedName>
</protein>
<dbReference type="EnsemblProtists" id="EOD12829">
    <property type="protein sequence ID" value="EOD12829"/>
    <property type="gene ID" value="EMIHUDRAFT_213028"/>
</dbReference>
<dbReference type="RefSeq" id="XP_005765258.1">
    <property type="nucleotide sequence ID" value="XM_005765201.1"/>
</dbReference>
<proteinExistence type="predicted"/>
<reference evidence="2" key="1">
    <citation type="journal article" date="2013" name="Nature">
        <title>Pan genome of the phytoplankton Emiliania underpins its global distribution.</title>
        <authorList>
            <person name="Read B.A."/>
            <person name="Kegel J."/>
            <person name="Klute M.J."/>
            <person name="Kuo A."/>
            <person name="Lefebvre S.C."/>
            <person name="Maumus F."/>
            <person name="Mayer C."/>
            <person name="Miller J."/>
            <person name="Monier A."/>
            <person name="Salamov A."/>
            <person name="Young J."/>
            <person name="Aguilar M."/>
            <person name="Claverie J.M."/>
            <person name="Frickenhaus S."/>
            <person name="Gonzalez K."/>
            <person name="Herman E.K."/>
            <person name="Lin Y.C."/>
            <person name="Napier J."/>
            <person name="Ogata H."/>
            <person name="Sarno A.F."/>
            <person name="Shmutz J."/>
            <person name="Schroeder D."/>
            <person name="de Vargas C."/>
            <person name="Verret F."/>
            <person name="von Dassow P."/>
            <person name="Valentin K."/>
            <person name="Van de Peer Y."/>
            <person name="Wheeler G."/>
            <person name="Dacks J.B."/>
            <person name="Delwiche C.F."/>
            <person name="Dyhrman S.T."/>
            <person name="Glockner G."/>
            <person name="John U."/>
            <person name="Richards T."/>
            <person name="Worden A.Z."/>
            <person name="Zhang X."/>
            <person name="Grigoriev I.V."/>
            <person name="Allen A.E."/>
            <person name="Bidle K."/>
            <person name="Borodovsky M."/>
            <person name="Bowler C."/>
            <person name="Brownlee C."/>
            <person name="Cock J.M."/>
            <person name="Elias M."/>
            <person name="Gladyshev V.N."/>
            <person name="Groth M."/>
            <person name="Guda C."/>
            <person name="Hadaegh A."/>
            <person name="Iglesias-Rodriguez M.D."/>
            <person name="Jenkins J."/>
            <person name="Jones B.M."/>
            <person name="Lawson T."/>
            <person name="Leese F."/>
            <person name="Lindquist E."/>
            <person name="Lobanov A."/>
            <person name="Lomsadze A."/>
            <person name="Malik S.B."/>
            <person name="Marsh M.E."/>
            <person name="Mackinder L."/>
            <person name="Mock T."/>
            <person name="Mueller-Roeber B."/>
            <person name="Pagarete A."/>
            <person name="Parker M."/>
            <person name="Probert I."/>
            <person name="Quesneville H."/>
            <person name="Raines C."/>
            <person name="Rensing S.A."/>
            <person name="Riano-Pachon D.M."/>
            <person name="Richier S."/>
            <person name="Rokitta S."/>
            <person name="Shiraiwa Y."/>
            <person name="Soanes D.M."/>
            <person name="van der Giezen M."/>
            <person name="Wahlund T.M."/>
            <person name="Williams B."/>
            <person name="Wilson W."/>
            <person name="Wolfe G."/>
            <person name="Wurch L.L."/>
        </authorList>
    </citation>
    <scope>NUCLEOTIDE SEQUENCE</scope>
</reference>
<dbReference type="AlphaFoldDB" id="A0A0D3INJ4"/>
<dbReference type="KEGG" id="ehx:EMIHUDRAFT_213028"/>
<dbReference type="SUPFAM" id="SSF53335">
    <property type="entry name" value="S-adenosyl-L-methionine-dependent methyltransferases"/>
    <property type="match status" value="1"/>
</dbReference>
<dbReference type="PaxDb" id="2903-EOD12829"/>
<evidence type="ECO:0000313" key="1">
    <source>
        <dbReference type="EnsemblProtists" id="EOD12829"/>
    </source>
</evidence>
<reference evidence="1" key="2">
    <citation type="submission" date="2024-10" db="UniProtKB">
        <authorList>
            <consortium name="EnsemblProtists"/>
        </authorList>
    </citation>
    <scope>IDENTIFICATION</scope>
</reference>
<keyword evidence="2" id="KW-1185">Reference proteome</keyword>
<accession>A0A0D3INJ4</accession>
<dbReference type="HOGENOM" id="CLU_1334048_0_0_1"/>
<dbReference type="Proteomes" id="UP000013827">
    <property type="component" value="Unassembled WGS sequence"/>
</dbReference>
<dbReference type="GeneID" id="17259048"/>
<dbReference type="InterPro" id="IPR029063">
    <property type="entry name" value="SAM-dependent_MTases_sf"/>
</dbReference>
<organism evidence="1 2">
    <name type="scientific">Emiliania huxleyi (strain CCMP1516)</name>
    <dbReference type="NCBI Taxonomy" id="280463"/>
    <lineage>
        <taxon>Eukaryota</taxon>
        <taxon>Haptista</taxon>
        <taxon>Haptophyta</taxon>
        <taxon>Prymnesiophyceae</taxon>
        <taxon>Isochrysidales</taxon>
        <taxon>Noelaerhabdaceae</taxon>
        <taxon>Emiliania</taxon>
    </lineage>
</organism>
<sequence length="206" mass="22110">MTSLVAPLLLARTPPIKERSSCPHMPPTSGPSMARDTLNFCHVLMRARRLGLSNSSLFVDVGADVGTEARLARGFGHPVVSFECRGAHWLKMSSRPAFADDAGMRLVHACVSDRNGLGVLHKAMDSSSFVKIDVQGVEGAVLTGALGVLREHAPFIFYEDSMLPTEDRKGVLLARLLAPSGGLSYVCECDNDCFCQPTGGRRGPRG</sequence>
<evidence type="ECO:0008006" key="3">
    <source>
        <dbReference type="Google" id="ProtNLM"/>
    </source>
</evidence>
<name>A0A0D3INJ4_EMIH1</name>